<dbReference type="GeneID" id="54580239"/>
<protein>
    <submittedName>
        <fullName evidence="1">Uncharacterized protein</fullName>
    </submittedName>
</protein>
<organism evidence="1 2">
    <name type="scientific">Trematosphaeria pertusa</name>
    <dbReference type="NCBI Taxonomy" id="390896"/>
    <lineage>
        <taxon>Eukaryota</taxon>
        <taxon>Fungi</taxon>
        <taxon>Dikarya</taxon>
        <taxon>Ascomycota</taxon>
        <taxon>Pezizomycotina</taxon>
        <taxon>Dothideomycetes</taxon>
        <taxon>Pleosporomycetidae</taxon>
        <taxon>Pleosporales</taxon>
        <taxon>Massarineae</taxon>
        <taxon>Trematosphaeriaceae</taxon>
        <taxon>Trematosphaeria</taxon>
    </lineage>
</organism>
<evidence type="ECO:0000313" key="1">
    <source>
        <dbReference type="EMBL" id="KAF2247148.1"/>
    </source>
</evidence>
<gene>
    <name evidence="1" type="ORF">BU26DRAFT_506436</name>
</gene>
<dbReference type="RefSeq" id="XP_033682152.1">
    <property type="nucleotide sequence ID" value="XM_033826909.1"/>
</dbReference>
<evidence type="ECO:0000313" key="2">
    <source>
        <dbReference type="Proteomes" id="UP000800094"/>
    </source>
</evidence>
<reference evidence="1" key="1">
    <citation type="journal article" date="2020" name="Stud. Mycol.">
        <title>101 Dothideomycetes genomes: a test case for predicting lifestyles and emergence of pathogens.</title>
        <authorList>
            <person name="Haridas S."/>
            <person name="Albert R."/>
            <person name="Binder M."/>
            <person name="Bloem J."/>
            <person name="Labutti K."/>
            <person name="Salamov A."/>
            <person name="Andreopoulos B."/>
            <person name="Baker S."/>
            <person name="Barry K."/>
            <person name="Bills G."/>
            <person name="Bluhm B."/>
            <person name="Cannon C."/>
            <person name="Castanera R."/>
            <person name="Culley D."/>
            <person name="Daum C."/>
            <person name="Ezra D."/>
            <person name="Gonzalez J."/>
            <person name="Henrissat B."/>
            <person name="Kuo A."/>
            <person name="Liang C."/>
            <person name="Lipzen A."/>
            <person name="Lutzoni F."/>
            <person name="Magnuson J."/>
            <person name="Mondo S."/>
            <person name="Nolan M."/>
            <person name="Ohm R."/>
            <person name="Pangilinan J."/>
            <person name="Park H.-J."/>
            <person name="Ramirez L."/>
            <person name="Alfaro M."/>
            <person name="Sun H."/>
            <person name="Tritt A."/>
            <person name="Yoshinaga Y."/>
            <person name="Zwiers L.-H."/>
            <person name="Turgeon B."/>
            <person name="Goodwin S."/>
            <person name="Spatafora J."/>
            <person name="Crous P."/>
            <person name="Grigoriev I."/>
        </authorList>
    </citation>
    <scope>NUCLEOTIDE SEQUENCE</scope>
    <source>
        <strain evidence="1">CBS 122368</strain>
    </source>
</reference>
<accession>A0A6A6IAR1</accession>
<dbReference type="EMBL" id="ML987197">
    <property type="protein sequence ID" value="KAF2247148.1"/>
    <property type="molecule type" value="Genomic_DNA"/>
</dbReference>
<dbReference type="AlphaFoldDB" id="A0A6A6IAR1"/>
<name>A0A6A6IAR1_9PLEO</name>
<proteinExistence type="predicted"/>
<keyword evidence="2" id="KW-1185">Reference proteome</keyword>
<sequence>MCSFGSNTSNYKKGRRARVQRSNSDAFYFTLPRVKQWIQQLREGYMDGTYKRKNYQRFKETLRCNDVQLPVEFLALVEEMIHELPQERPIASQLLSRLESMSNAVHDRHPWKTYQWKRCEGRREASTPANYSMEAQLQHLDPAKPVGLMCTVVSTLEIHRIWVAPLAPRLWTWTRRTTWVQDNKAAVISQLCLRFVLKCYVRSIIHARRNIVAPGKRVVCRASDITPTEKHRSRVPGSVLETY</sequence>
<dbReference type="Proteomes" id="UP000800094">
    <property type="component" value="Unassembled WGS sequence"/>
</dbReference>